<feature type="chain" id="PRO_5043751656" evidence="1">
    <location>
        <begin position="19"/>
        <end position="137"/>
    </location>
</feature>
<sequence length="137" mass="15409">MMEASTAVLLMALYDVLGQQCIRGAFPYAMTFSTTEMFSKTSTAQTREKEREETMCENITFPHEPESLCNFSCQIRIQILPKDTFCFIQTSGQQTDGQHKAVLSCIHPSSGVLSLDMFGKQINQCQLELHSKPATSW</sequence>
<dbReference type="Proteomes" id="UP001178508">
    <property type="component" value="Chromosome 18"/>
</dbReference>
<feature type="signal peptide" evidence="1">
    <location>
        <begin position="1"/>
        <end position="18"/>
    </location>
</feature>
<gene>
    <name evidence="2" type="ORF">XNOV1_A031921</name>
</gene>
<proteinExistence type="predicted"/>
<organism evidence="2 3">
    <name type="scientific">Xyrichtys novacula</name>
    <name type="common">Pearly razorfish</name>
    <name type="synonym">Hemipteronotus novacula</name>
    <dbReference type="NCBI Taxonomy" id="13765"/>
    <lineage>
        <taxon>Eukaryota</taxon>
        <taxon>Metazoa</taxon>
        <taxon>Chordata</taxon>
        <taxon>Craniata</taxon>
        <taxon>Vertebrata</taxon>
        <taxon>Euteleostomi</taxon>
        <taxon>Actinopterygii</taxon>
        <taxon>Neopterygii</taxon>
        <taxon>Teleostei</taxon>
        <taxon>Neoteleostei</taxon>
        <taxon>Acanthomorphata</taxon>
        <taxon>Eupercaria</taxon>
        <taxon>Labriformes</taxon>
        <taxon>Labridae</taxon>
        <taxon>Xyrichtys</taxon>
    </lineage>
</organism>
<dbReference type="AlphaFoldDB" id="A0AAV1H0W2"/>
<accession>A0AAV1H0W2</accession>
<evidence type="ECO:0000256" key="1">
    <source>
        <dbReference type="SAM" id="SignalP"/>
    </source>
</evidence>
<reference evidence="2" key="1">
    <citation type="submission" date="2023-08" db="EMBL/GenBank/DDBJ databases">
        <authorList>
            <person name="Alioto T."/>
            <person name="Alioto T."/>
            <person name="Gomez Garrido J."/>
        </authorList>
    </citation>
    <scope>NUCLEOTIDE SEQUENCE</scope>
</reference>
<protein>
    <submittedName>
        <fullName evidence="2">Uncharacterized protein</fullName>
    </submittedName>
</protein>
<dbReference type="EMBL" id="OY660881">
    <property type="protein sequence ID" value="CAJ1079413.1"/>
    <property type="molecule type" value="Genomic_DNA"/>
</dbReference>
<keyword evidence="1" id="KW-0732">Signal</keyword>
<keyword evidence="3" id="KW-1185">Reference proteome</keyword>
<evidence type="ECO:0000313" key="2">
    <source>
        <dbReference type="EMBL" id="CAJ1079413.1"/>
    </source>
</evidence>
<evidence type="ECO:0000313" key="3">
    <source>
        <dbReference type="Proteomes" id="UP001178508"/>
    </source>
</evidence>
<name>A0AAV1H0W2_XYRNO</name>